<evidence type="ECO:0000313" key="8">
    <source>
        <dbReference type="Proteomes" id="UP001292182"/>
    </source>
</evidence>
<proteinExistence type="predicted"/>
<dbReference type="PANTHER" id="PTHR23528">
    <property type="match status" value="1"/>
</dbReference>
<comment type="subcellular location">
    <subcellularLocation>
        <location evidence="1">Membrane</location>
        <topology evidence="1">Multi-pass membrane protein</topology>
    </subcellularLocation>
</comment>
<comment type="caution">
    <text evidence="7">The sequence shown here is derived from an EMBL/GenBank/DDBJ whole genome shotgun (WGS) entry which is preliminary data.</text>
</comment>
<evidence type="ECO:0000256" key="5">
    <source>
        <dbReference type="SAM" id="Phobius"/>
    </source>
</evidence>
<dbReference type="RefSeq" id="WP_322539066.1">
    <property type="nucleotide sequence ID" value="NZ_JAOBTW010000007.1"/>
</dbReference>
<dbReference type="EMBL" id="JAOBTW010000007">
    <property type="protein sequence ID" value="MDZ7281853.1"/>
    <property type="molecule type" value="Genomic_DNA"/>
</dbReference>
<feature type="transmembrane region" description="Helical" evidence="5">
    <location>
        <begin position="291"/>
        <end position="310"/>
    </location>
</feature>
<evidence type="ECO:0000256" key="3">
    <source>
        <dbReference type="ARBA" id="ARBA00022989"/>
    </source>
</evidence>
<dbReference type="Pfam" id="PF07690">
    <property type="entry name" value="MFS_1"/>
    <property type="match status" value="1"/>
</dbReference>
<keyword evidence="4 5" id="KW-0472">Membrane</keyword>
<dbReference type="Gene3D" id="1.20.1250.20">
    <property type="entry name" value="MFS general substrate transporter like domains"/>
    <property type="match status" value="2"/>
</dbReference>
<feature type="transmembrane region" description="Helical" evidence="5">
    <location>
        <begin position="111"/>
        <end position="131"/>
    </location>
</feature>
<dbReference type="PROSITE" id="PS50850">
    <property type="entry name" value="MFS"/>
    <property type="match status" value="1"/>
</dbReference>
<evidence type="ECO:0000256" key="2">
    <source>
        <dbReference type="ARBA" id="ARBA00022692"/>
    </source>
</evidence>
<keyword evidence="2 5" id="KW-0812">Transmembrane</keyword>
<reference evidence="8" key="1">
    <citation type="submission" date="2023-07" db="EMBL/GenBank/DDBJ databases">
        <title>Whole genome sequence analysis of rice epiphytic Sphingomonas sanguinis OsEp_Plm_15B2.</title>
        <authorList>
            <person name="Sahu K.P."/>
            <person name="Asharani P."/>
            <person name="Reddy B."/>
            <person name="Kumar A."/>
        </authorList>
    </citation>
    <scope>NUCLEOTIDE SEQUENCE [LARGE SCALE GENOMIC DNA]</scope>
    <source>
        <strain evidence="8">OsEp_Plm_15B2</strain>
    </source>
</reference>
<feature type="transmembrane region" description="Helical" evidence="5">
    <location>
        <begin position="137"/>
        <end position="158"/>
    </location>
</feature>
<evidence type="ECO:0000313" key="7">
    <source>
        <dbReference type="EMBL" id="MDZ7281853.1"/>
    </source>
</evidence>
<dbReference type="InterPro" id="IPR005829">
    <property type="entry name" value="Sugar_transporter_CS"/>
</dbReference>
<accession>A0ABU5LPK0</accession>
<keyword evidence="3 5" id="KW-1133">Transmembrane helix</keyword>
<feature type="transmembrane region" description="Helical" evidence="5">
    <location>
        <begin position="251"/>
        <end position="276"/>
    </location>
</feature>
<evidence type="ECO:0000256" key="1">
    <source>
        <dbReference type="ARBA" id="ARBA00004141"/>
    </source>
</evidence>
<feature type="transmembrane region" description="Helical" evidence="5">
    <location>
        <begin position="346"/>
        <end position="367"/>
    </location>
</feature>
<dbReference type="Proteomes" id="UP001292182">
    <property type="component" value="Unassembled WGS sequence"/>
</dbReference>
<sequence>MSVGLTPPVEEPVAIRVAAAASSPPFGRHWVTGREKWVLLVSLGVVFFTLLTLYASALGVLLPNQIQDLDPVGKAQTLGIIYAITSVFSTLTTPIAGALSDRTRSRFGRRTPWIVVGATIGGIAIILTPYGGGLVGITAIWLVSVVTLNAMQPAITTLVADRFSPEERGLASGVVGGAMTAGVSFGTFFAGKLAAQIPLAYGIVGSAIIVVCLIFVILNPEPRVELPPAKPFRLSAFLKGFWISPRKHPDFAWAFLGRFAIYMGYQAILTYLLYILQDHIGMSQAGANEMIATMSIITFVALVVSGLGSGVLSDKLGRRKPLVFLSSLVMAVAVTMPLIAPTTQGMIAYAVLIGLGYGAFMSVDLALMTQVLPKPREGEEDATGKDLGILTTAVNVPQILSPVMAAGLLSMTHNSYPVLFIISGVFVLVGSFLVLPIKSVR</sequence>
<dbReference type="InterPro" id="IPR036259">
    <property type="entry name" value="MFS_trans_sf"/>
</dbReference>
<evidence type="ECO:0000256" key="4">
    <source>
        <dbReference type="ARBA" id="ARBA00023136"/>
    </source>
</evidence>
<feature type="transmembrane region" description="Helical" evidence="5">
    <location>
        <begin position="80"/>
        <end position="99"/>
    </location>
</feature>
<protein>
    <submittedName>
        <fullName evidence="7">MFS transporter</fullName>
    </submittedName>
</protein>
<evidence type="ECO:0000259" key="6">
    <source>
        <dbReference type="PROSITE" id="PS50850"/>
    </source>
</evidence>
<feature type="transmembrane region" description="Helical" evidence="5">
    <location>
        <begin position="197"/>
        <end position="218"/>
    </location>
</feature>
<organism evidence="7 8">
    <name type="scientific">Sphingomonas sanguinis</name>
    <dbReference type="NCBI Taxonomy" id="33051"/>
    <lineage>
        <taxon>Bacteria</taxon>
        <taxon>Pseudomonadati</taxon>
        <taxon>Pseudomonadota</taxon>
        <taxon>Alphaproteobacteria</taxon>
        <taxon>Sphingomonadales</taxon>
        <taxon>Sphingomonadaceae</taxon>
        <taxon>Sphingomonas</taxon>
    </lineage>
</organism>
<gene>
    <name evidence="7" type="ORF">N4G62_07415</name>
</gene>
<dbReference type="InterPro" id="IPR011701">
    <property type="entry name" value="MFS"/>
</dbReference>
<dbReference type="PANTHER" id="PTHR23528:SF1">
    <property type="entry name" value="MAJOR FACILITATOR SUPERFAMILY (MFS) PROFILE DOMAIN-CONTAINING PROTEIN"/>
    <property type="match status" value="1"/>
</dbReference>
<dbReference type="PROSITE" id="PS00216">
    <property type="entry name" value="SUGAR_TRANSPORT_1"/>
    <property type="match status" value="1"/>
</dbReference>
<dbReference type="InterPro" id="IPR020846">
    <property type="entry name" value="MFS_dom"/>
</dbReference>
<name>A0ABU5LPK0_9SPHN</name>
<feature type="transmembrane region" description="Helical" evidence="5">
    <location>
        <begin position="170"/>
        <end position="191"/>
    </location>
</feature>
<dbReference type="SUPFAM" id="SSF103473">
    <property type="entry name" value="MFS general substrate transporter"/>
    <property type="match status" value="1"/>
</dbReference>
<feature type="transmembrane region" description="Helical" evidence="5">
    <location>
        <begin position="387"/>
        <end position="409"/>
    </location>
</feature>
<feature type="transmembrane region" description="Helical" evidence="5">
    <location>
        <begin position="415"/>
        <end position="435"/>
    </location>
</feature>
<feature type="transmembrane region" description="Helical" evidence="5">
    <location>
        <begin position="37"/>
        <end position="60"/>
    </location>
</feature>
<feature type="domain" description="Major facilitator superfamily (MFS) profile" evidence="6">
    <location>
        <begin position="250"/>
        <end position="441"/>
    </location>
</feature>
<feature type="transmembrane region" description="Helical" evidence="5">
    <location>
        <begin position="322"/>
        <end position="340"/>
    </location>
</feature>
<keyword evidence="8" id="KW-1185">Reference proteome</keyword>